<evidence type="ECO:0000256" key="4">
    <source>
        <dbReference type="ARBA" id="ARBA00022801"/>
    </source>
</evidence>
<gene>
    <name evidence="8" type="ORF">IMG5_139540</name>
</gene>
<evidence type="ECO:0000313" key="9">
    <source>
        <dbReference type="Proteomes" id="UP000008983"/>
    </source>
</evidence>
<dbReference type="GO" id="GO:0005737">
    <property type="term" value="C:cytoplasm"/>
    <property type="evidence" value="ECO:0007669"/>
    <property type="project" value="TreeGrafter"/>
</dbReference>
<dbReference type="AlphaFoldDB" id="G0QX88"/>
<evidence type="ECO:0000256" key="1">
    <source>
        <dbReference type="ARBA" id="ARBA00005860"/>
    </source>
</evidence>
<evidence type="ECO:0000256" key="2">
    <source>
        <dbReference type="ARBA" id="ARBA00022670"/>
    </source>
</evidence>
<dbReference type="InterPro" id="IPR001577">
    <property type="entry name" value="Peptidase_M8"/>
</dbReference>
<comment type="similarity">
    <text evidence="1">Belongs to the peptidase M8 family.</text>
</comment>
<dbReference type="eggNOG" id="KOG2556">
    <property type="taxonomic scope" value="Eukaryota"/>
</dbReference>
<dbReference type="RefSeq" id="XP_004031404.1">
    <property type="nucleotide sequence ID" value="XM_004031356.1"/>
</dbReference>
<dbReference type="Gene3D" id="3.90.132.10">
    <property type="entry name" value="Leishmanolysin , domain 2"/>
    <property type="match status" value="1"/>
</dbReference>
<evidence type="ECO:0000256" key="3">
    <source>
        <dbReference type="ARBA" id="ARBA00022723"/>
    </source>
</evidence>
<keyword evidence="4 8" id="KW-0378">Hydrolase</keyword>
<dbReference type="Gene3D" id="2.10.25.10">
    <property type="entry name" value="Laminin"/>
    <property type="match status" value="1"/>
</dbReference>
<name>G0QX88_ICHMU</name>
<dbReference type="GO" id="GO:0016020">
    <property type="term" value="C:membrane"/>
    <property type="evidence" value="ECO:0007669"/>
    <property type="project" value="InterPro"/>
</dbReference>
<dbReference type="GO" id="GO:0004222">
    <property type="term" value="F:metalloendopeptidase activity"/>
    <property type="evidence" value="ECO:0007669"/>
    <property type="project" value="InterPro"/>
</dbReference>
<proteinExistence type="inferred from homology"/>
<dbReference type="EMBL" id="GL984044">
    <property type="protein sequence ID" value="EGR30168.1"/>
    <property type="molecule type" value="Genomic_DNA"/>
</dbReference>
<dbReference type="EC" id="3.1.4.45" evidence="8"/>
<keyword evidence="9" id="KW-1185">Reference proteome</keyword>
<dbReference type="GeneID" id="14906282"/>
<evidence type="ECO:0000313" key="8">
    <source>
        <dbReference type="EMBL" id="EGR30168.1"/>
    </source>
</evidence>
<dbReference type="Pfam" id="PF01457">
    <property type="entry name" value="Peptidase_M8"/>
    <property type="match status" value="1"/>
</dbReference>
<dbReference type="GO" id="GO:0007155">
    <property type="term" value="P:cell adhesion"/>
    <property type="evidence" value="ECO:0007669"/>
    <property type="project" value="InterPro"/>
</dbReference>
<reference evidence="8 9" key="1">
    <citation type="submission" date="2011-07" db="EMBL/GenBank/DDBJ databases">
        <authorList>
            <person name="Coyne R."/>
            <person name="Brami D."/>
            <person name="Johnson J."/>
            <person name="Hostetler J."/>
            <person name="Hannick L."/>
            <person name="Clark T."/>
            <person name="Cassidy-Hanley D."/>
            <person name="Inman J."/>
        </authorList>
    </citation>
    <scope>NUCLEOTIDE SEQUENCE [LARGE SCALE GENOMIC DNA]</scope>
    <source>
        <strain evidence="8 9">G5</strain>
    </source>
</reference>
<dbReference type="PANTHER" id="PTHR10942">
    <property type="entry name" value="LEISHMANOLYSIN-LIKE PEPTIDASE"/>
    <property type="match status" value="1"/>
</dbReference>
<sequence length="381" mass="43507">MIITYDMYHFETLPPNAKNQMLTATCEKAVQIAIEYFSHLIKIIPRTKSEMKYQDGECGDVEVPTRDMMIGKNSDLNLYVQYNMDEDEDYYAYSFTGVDSLLLRTPNVLKFAQQYFGCPTLEGMPLQNSGGEDSENSHWENTILQSEYMNTSISLTQAYFSGFTANLLRDTGFYAEIDSSMEEQIFYGKGKGCEHVMGKCRTSTREYCNPKTDQGLCDFYHHGSSKCTVSVFNDANCNNLLNNTKLKCWDVNSEQNKKDILEDHGTKFGIDSRCFNGNLLTNKKKYVEKIMGTCYKHECSSNGQQLTIYVGQEKLICRQNLEKKTVKNYNGYILCPESIQEFCGFKKICPNFCSTNGYCLKNKCHCKKGFFGEDCSSNKPV</sequence>
<dbReference type="STRING" id="857967.G0QX88"/>
<feature type="binding site" evidence="7">
    <location>
        <position position="138"/>
    </location>
    <ligand>
        <name>Zn(2+)</name>
        <dbReference type="ChEBI" id="CHEBI:29105"/>
        <note>catalytic</note>
    </ligand>
</feature>
<evidence type="ECO:0000256" key="7">
    <source>
        <dbReference type="PIRSR" id="PIRSR601577-2"/>
    </source>
</evidence>
<dbReference type="InParanoid" id="G0QX88"/>
<keyword evidence="5 7" id="KW-0862">Zinc</keyword>
<protein>
    <submittedName>
        <fullName evidence="8">Leishmanolysin family protein, putative</fullName>
        <ecNumber evidence="8">3.1.4.45</ecNumber>
        <ecNumber evidence="8">3.4.24.36</ecNumber>
    </submittedName>
</protein>
<keyword evidence="3 7" id="KW-0479">Metal-binding</keyword>
<dbReference type="Proteomes" id="UP000008983">
    <property type="component" value="Unassembled WGS sequence"/>
</dbReference>
<evidence type="ECO:0000256" key="5">
    <source>
        <dbReference type="ARBA" id="ARBA00022833"/>
    </source>
</evidence>
<accession>G0QX88</accession>
<dbReference type="EC" id="3.4.24.36" evidence="8"/>
<organism evidence="8 9">
    <name type="scientific">Ichthyophthirius multifiliis</name>
    <name type="common">White spot disease agent</name>
    <name type="synonym">Ich</name>
    <dbReference type="NCBI Taxonomy" id="5932"/>
    <lineage>
        <taxon>Eukaryota</taxon>
        <taxon>Sar</taxon>
        <taxon>Alveolata</taxon>
        <taxon>Ciliophora</taxon>
        <taxon>Intramacronucleata</taxon>
        <taxon>Oligohymenophorea</taxon>
        <taxon>Hymenostomatida</taxon>
        <taxon>Ophryoglenina</taxon>
        <taxon>Ichthyophthirius</taxon>
    </lineage>
</organism>
<dbReference type="PANTHER" id="PTHR10942:SF0">
    <property type="entry name" value="LEISHMANOLYSIN-LIKE PEPTIDASE"/>
    <property type="match status" value="1"/>
</dbReference>
<dbReference type="GO" id="GO:0006508">
    <property type="term" value="P:proteolysis"/>
    <property type="evidence" value="ECO:0007669"/>
    <property type="project" value="UniProtKB-KW"/>
</dbReference>
<dbReference type="OrthoDB" id="238768at2759"/>
<dbReference type="GO" id="GO:0003944">
    <property type="term" value="F:N-acetylglucosamine-1-phosphodiester alpha-N-acetylglucosaminidase activity"/>
    <property type="evidence" value="ECO:0007669"/>
    <property type="project" value="UniProtKB-EC"/>
</dbReference>
<evidence type="ECO:0000256" key="6">
    <source>
        <dbReference type="ARBA" id="ARBA00023049"/>
    </source>
</evidence>
<dbReference type="SUPFAM" id="SSF55486">
    <property type="entry name" value="Metalloproteases ('zincins'), catalytic domain"/>
    <property type="match status" value="1"/>
</dbReference>
<keyword evidence="6 7" id="KW-0482">Metalloprotease</keyword>
<keyword evidence="2" id="KW-0645">Protease</keyword>
<comment type="cofactor">
    <cofactor evidence="7">
        <name>Zn(2+)</name>
        <dbReference type="ChEBI" id="CHEBI:29105"/>
    </cofactor>
    <text evidence="7">Binds 1 zinc ion per subunit.</text>
</comment>
<dbReference type="GO" id="GO:0046872">
    <property type="term" value="F:metal ion binding"/>
    <property type="evidence" value="ECO:0007669"/>
    <property type="project" value="UniProtKB-KW"/>
</dbReference>